<dbReference type="InterPro" id="IPR012318">
    <property type="entry name" value="HTH_CRP"/>
</dbReference>
<organism evidence="5 6">
    <name type="scientific">Limoniibacter endophyticus</name>
    <dbReference type="NCBI Taxonomy" id="1565040"/>
    <lineage>
        <taxon>Bacteria</taxon>
        <taxon>Pseudomonadati</taxon>
        <taxon>Pseudomonadota</taxon>
        <taxon>Alphaproteobacteria</taxon>
        <taxon>Hyphomicrobiales</taxon>
        <taxon>Bartonellaceae</taxon>
        <taxon>Limoniibacter</taxon>
    </lineage>
</organism>
<comment type="caution">
    <text evidence="5">The sequence shown here is derived from an EMBL/GenBank/DDBJ whole genome shotgun (WGS) entry which is preliminary data.</text>
</comment>
<dbReference type="Gene3D" id="1.10.10.10">
    <property type="entry name" value="Winged helix-like DNA-binding domain superfamily/Winged helix DNA-binding domain"/>
    <property type="match status" value="1"/>
</dbReference>
<dbReference type="InterPro" id="IPR036388">
    <property type="entry name" value="WH-like_DNA-bd_sf"/>
</dbReference>
<sequence length="269" mass="29764">MRERDATMLVRDNGLLSSLSPEDRAIVDPFFQRVVLRQGQVLFEADHPIPYAYFFLQGLSSEIVSNRDGKKTEVGCTGWEGFSGVPLVLGVDRTPHRAFMQAGGAAFRISAAELKAACSLSPAFHRVLLLYTHVFMIQIAATALADSRYPVNQRLARWLLMCSDRLGDELPLTHAFLALMLGVRRASVTVSTHHLEGVGAIKAERSLITVRDRAKLERIAGNAYGVPENEYERLIGQKTREESPEGASEPFMPRLDSIVTGQKKIASKI</sequence>
<dbReference type="EMBL" id="BMZO01000011">
    <property type="protein sequence ID" value="GHC78709.1"/>
    <property type="molecule type" value="Genomic_DNA"/>
</dbReference>
<dbReference type="InterPro" id="IPR036390">
    <property type="entry name" value="WH_DNA-bd_sf"/>
</dbReference>
<feature type="domain" description="HTH crp-type" evidence="4">
    <location>
        <begin position="153"/>
        <end position="219"/>
    </location>
</feature>
<reference evidence="5" key="1">
    <citation type="journal article" date="2014" name="Int. J. Syst. Evol. Microbiol.">
        <title>Complete genome sequence of Corynebacterium casei LMG S-19264T (=DSM 44701T), isolated from a smear-ripened cheese.</title>
        <authorList>
            <consortium name="US DOE Joint Genome Institute (JGI-PGF)"/>
            <person name="Walter F."/>
            <person name="Albersmeier A."/>
            <person name="Kalinowski J."/>
            <person name="Ruckert C."/>
        </authorList>
    </citation>
    <scope>NUCLEOTIDE SEQUENCE</scope>
    <source>
        <strain evidence="5">KCTC 42097</strain>
    </source>
</reference>
<dbReference type="AlphaFoldDB" id="A0A8J3DSR3"/>
<protein>
    <submittedName>
        <fullName evidence="5">Cyclic nucleotide-binding protein</fullName>
    </submittedName>
</protein>
<keyword evidence="1" id="KW-0805">Transcription regulation</keyword>
<evidence type="ECO:0000313" key="6">
    <source>
        <dbReference type="Proteomes" id="UP000641137"/>
    </source>
</evidence>
<keyword evidence="6" id="KW-1185">Reference proteome</keyword>
<evidence type="ECO:0000256" key="1">
    <source>
        <dbReference type="ARBA" id="ARBA00023015"/>
    </source>
</evidence>
<reference evidence="5" key="2">
    <citation type="submission" date="2020-09" db="EMBL/GenBank/DDBJ databases">
        <authorList>
            <person name="Sun Q."/>
            <person name="Kim S."/>
        </authorList>
    </citation>
    <scope>NUCLEOTIDE SEQUENCE</scope>
    <source>
        <strain evidence="5">KCTC 42097</strain>
    </source>
</reference>
<gene>
    <name evidence="5" type="ORF">GCM10010136_30670</name>
</gene>
<name>A0A8J3DSR3_9HYPH</name>
<evidence type="ECO:0000256" key="3">
    <source>
        <dbReference type="ARBA" id="ARBA00023163"/>
    </source>
</evidence>
<proteinExistence type="predicted"/>
<dbReference type="SUPFAM" id="SSF51206">
    <property type="entry name" value="cAMP-binding domain-like"/>
    <property type="match status" value="1"/>
</dbReference>
<dbReference type="Gene3D" id="2.60.120.10">
    <property type="entry name" value="Jelly Rolls"/>
    <property type="match status" value="1"/>
</dbReference>
<evidence type="ECO:0000256" key="2">
    <source>
        <dbReference type="ARBA" id="ARBA00023125"/>
    </source>
</evidence>
<evidence type="ECO:0000259" key="4">
    <source>
        <dbReference type="Pfam" id="PF13545"/>
    </source>
</evidence>
<dbReference type="InterPro" id="IPR018490">
    <property type="entry name" value="cNMP-bd_dom_sf"/>
</dbReference>
<dbReference type="GO" id="GO:0003677">
    <property type="term" value="F:DNA binding"/>
    <property type="evidence" value="ECO:0007669"/>
    <property type="project" value="UniProtKB-KW"/>
</dbReference>
<dbReference type="InterPro" id="IPR014710">
    <property type="entry name" value="RmlC-like_jellyroll"/>
</dbReference>
<evidence type="ECO:0000313" key="5">
    <source>
        <dbReference type="EMBL" id="GHC78709.1"/>
    </source>
</evidence>
<keyword evidence="2" id="KW-0238">DNA-binding</keyword>
<dbReference type="Pfam" id="PF13545">
    <property type="entry name" value="HTH_Crp_2"/>
    <property type="match status" value="1"/>
</dbReference>
<dbReference type="GO" id="GO:0006355">
    <property type="term" value="P:regulation of DNA-templated transcription"/>
    <property type="evidence" value="ECO:0007669"/>
    <property type="project" value="InterPro"/>
</dbReference>
<keyword evidence="3" id="KW-0804">Transcription</keyword>
<dbReference type="SUPFAM" id="SSF46785">
    <property type="entry name" value="Winged helix' DNA-binding domain"/>
    <property type="match status" value="1"/>
</dbReference>
<accession>A0A8J3DSR3</accession>
<dbReference type="Proteomes" id="UP000641137">
    <property type="component" value="Unassembled WGS sequence"/>
</dbReference>